<evidence type="ECO:0000313" key="2">
    <source>
        <dbReference type="EMBL" id="PMD14142.1"/>
    </source>
</evidence>
<organism evidence="2 3">
    <name type="scientific">Hyaloscypha hepaticicola</name>
    <dbReference type="NCBI Taxonomy" id="2082293"/>
    <lineage>
        <taxon>Eukaryota</taxon>
        <taxon>Fungi</taxon>
        <taxon>Dikarya</taxon>
        <taxon>Ascomycota</taxon>
        <taxon>Pezizomycotina</taxon>
        <taxon>Leotiomycetes</taxon>
        <taxon>Helotiales</taxon>
        <taxon>Hyaloscyphaceae</taxon>
        <taxon>Hyaloscypha</taxon>
    </lineage>
</organism>
<evidence type="ECO:0000313" key="3">
    <source>
        <dbReference type="Proteomes" id="UP000235672"/>
    </source>
</evidence>
<dbReference type="AlphaFoldDB" id="A0A2J6PJA8"/>
<protein>
    <submittedName>
        <fullName evidence="2">Uncharacterized protein</fullName>
    </submittedName>
</protein>
<accession>A0A2J6PJA8</accession>
<dbReference type="EMBL" id="KZ613524">
    <property type="protein sequence ID" value="PMD14142.1"/>
    <property type="molecule type" value="Genomic_DNA"/>
</dbReference>
<proteinExistence type="predicted"/>
<sequence length="183" mass="21236">MLVFEHPARMDEKQPDSKGVEERLPSTYLDKVIIRRKQHSTQPAMKLNLSSEASIDIIPTPPDPNAYAIEFLNIWCMENDISICAEYLLPAFHAIFNMDIKELLQDGHETPRTWACRKKLITACDFQRAIDRHEPQNIDIKEAARRVTNHICVRHQRLSFSHLPGPNSTMITRFRIVSKYQNV</sequence>
<evidence type="ECO:0000256" key="1">
    <source>
        <dbReference type="SAM" id="MobiDB-lite"/>
    </source>
</evidence>
<gene>
    <name evidence="2" type="ORF">NA56DRAFT_711215</name>
</gene>
<dbReference type="Proteomes" id="UP000235672">
    <property type="component" value="Unassembled WGS sequence"/>
</dbReference>
<name>A0A2J6PJA8_9HELO</name>
<reference evidence="2 3" key="1">
    <citation type="submission" date="2016-05" db="EMBL/GenBank/DDBJ databases">
        <title>A degradative enzymes factory behind the ericoid mycorrhizal symbiosis.</title>
        <authorList>
            <consortium name="DOE Joint Genome Institute"/>
            <person name="Martino E."/>
            <person name="Morin E."/>
            <person name="Grelet G."/>
            <person name="Kuo A."/>
            <person name="Kohler A."/>
            <person name="Daghino S."/>
            <person name="Barry K."/>
            <person name="Choi C."/>
            <person name="Cichocki N."/>
            <person name="Clum A."/>
            <person name="Copeland A."/>
            <person name="Hainaut M."/>
            <person name="Haridas S."/>
            <person name="Labutti K."/>
            <person name="Lindquist E."/>
            <person name="Lipzen A."/>
            <person name="Khouja H.-R."/>
            <person name="Murat C."/>
            <person name="Ohm R."/>
            <person name="Olson A."/>
            <person name="Spatafora J."/>
            <person name="Veneault-Fourrey C."/>
            <person name="Henrissat B."/>
            <person name="Grigoriev I."/>
            <person name="Martin F."/>
            <person name="Perotto S."/>
        </authorList>
    </citation>
    <scope>NUCLEOTIDE SEQUENCE [LARGE SCALE GENOMIC DNA]</scope>
    <source>
        <strain evidence="2 3">UAMH 7357</strain>
    </source>
</reference>
<keyword evidence="3" id="KW-1185">Reference proteome</keyword>
<feature type="region of interest" description="Disordered" evidence="1">
    <location>
        <begin position="1"/>
        <end position="21"/>
    </location>
</feature>